<gene>
    <name evidence="2" type="ORF">DCHRY22_LOCUS691</name>
</gene>
<feature type="compositionally biased region" description="Pro residues" evidence="1">
    <location>
        <begin position="104"/>
        <end position="128"/>
    </location>
</feature>
<accession>A0A8J2Q1A8</accession>
<name>A0A8J2Q1A8_9NEOP</name>
<dbReference type="Proteomes" id="UP000789524">
    <property type="component" value="Unassembled WGS sequence"/>
</dbReference>
<keyword evidence="3" id="KW-1185">Reference proteome</keyword>
<protein>
    <submittedName>
        <fullName evidence="2">(African queen) hypothetical protein</fullName>
    </submittedName>
</protein>
<evidence type="ECO:0000313" key="3">
    <source>
        <dbReference type="Proteomes" id="UP000789524"/>
    </source>
</evidence>
<sequence>MLIVLNIGLSSDRGGVGKWYVGGGGLRQARTSSAHTYRRIEHNAAAFCVDVGTTPVRQRTSSLNTHKYIQHGNHWHTTTDRRRGRLRSDLLETGDWSVSRPSLPSTPLPRPPPFHQSPPPSPQPPPFPPFSARHYAIALYYALPFAVRSSSSLVAPSIV</sequence>
<comment type="caution">
    <text evidence="2">The sequence shown here is derived from an EMBL/GenBank/DDBJ whole genome shotgun (WGS) entry which is preliminary data.</text>
</comment>
<organism evidence="2 3">
    <name type="scientific">Danaus chrysippus</name>
    <name type="common">African queen</name>
    <dbReference type="NCBI Taxonomy" id="151541"/>
    <lineage>
        <taxon>Eukaryota</taxon>
        <taxon>Metazoa</taxon>
        <taxon>Ecdysozoa</taxon>
        <taxon>Arthropoda</taxon>
        <taxon>Hexapoda</taxon>
        <taxon>Insecta</taxon>
        <taxon>Pterygota</taxon>
        <taxon>Neoptera</taxon>
        <taxon>Endopterygota</taxon>
        <taxon>Lepidoptera</taxon>
        <taxon>Glossata</taxon>
        <taxon>Ditrysia</taxon>
        <taxon>Papilionoidea</taxon>
        <taxon>Nymphalidae</taxon>
        <taxon>Danainae</taxon>
        <taxon>Danaini</taxon>
        <taxon>Danaina</taxon>
        <taxon>Danaus</taxon>
        <taxon>Anosia</taxon>
    </lineage>
</organism>
<evidence type="ECO:0000256" key="1">
    <source>
        <dbReference type="SAM" id="MobiDB-lite"/>
    </source>
</evidence>
<proteinExistence type="predicted"/>
<dbReference type="AlphaFoldDB" id="A0A8J2Q1A8"/>
<feature type="region of interest" description="Disordered" evidence="1">
    <location>
        <begin position="93"/>
        <end position="128"/>
    </location>
</feature>
<reference evidence="2" key="1">
    <citation type="submission" date="2021-09" db="EMBL/GenBank/DDBJ databases">
        <authorList>
            <person name="Martin H S."/>
        </authorList>
    </citation>
    <scope>NUCLEOTIDE SEQUENCE</scope>
</reference>
<evidence type="ECO:0000313" key="2">
    <source>
        <dbReference type="EMBL" id="CAG9558646.1"/>
    </source>
</evidence>
<dbReference type="EMBL" id="CAKASE010000043">
    <property type="protein sequence ID" value="CAG9558646.1"/>
    <property type="molecule type" value="Genomic_DNA"/>
</dbReference>